<name>A0A6J7F9T1_9ZZZZ</name>
<feature type="coiled-coil region" evidence="1">
    <location>
        <begin position="51"/>
        <end position="85"/>
    </location>
</feature>
<accession>A0A6J7F9T1</accession>
<sequence length="96" mass="10524">MPITSRPGDDLRGRAHQLRRTAGAIDDSGADGLYRRAGVDTWMGPTAARCLDELTTARRQLHEAAEALRRTARQLDQRADQADALTRLTTARGLPT</sequence>
<dbReference type="AlphaFoldDB" id="A0A6J7F9T1"/>
<organism evidence="2">
    <name type="scientific">freshwater metagenome</name>
    <dbReference type="NCBI Taxonomy" id="449393"/>
    <lineage>
        <taxon>unclassified sequences</taxon>
        <taxon>metagenomes</taxon>
        <taxon>ecological metagenomes</taxon>
    </lineage>
</organism>
<reference evidence="2" key="1">
    <citation type="submission" date="2020-05" db="EMBL/GenBank/DDBJ databases">
        <authorList>
            <person name="Chiriac C."/>
            <person name="Salcher M."/>
            <person name="Ghai R."/>
            <person name="Kavagutti S V."/>
        </authorList>
    </citation>
    <scope>NUCLEOTIDE SEQUENCE</scope>
</reference>
<gene>
    <name evidence="2" type="ORF">UFOPK3376_02992</name>
</gene>
<evidence type="ECO:0000256" key="1">
    <source>
        <dbReference type="SAM" id="Coils"/>
    </source>
</evidence>
<dbReference type="EMBL" id="CAFBLP010000123">
    <property type="protein sequence ID" value="CAB4893032.1"/>
    <property type="molecule type" value="Genomic_DNA"/>
</dbReference>
<keyword evidence="1" id="KW-0175">Coiled coil</keyword>
<evidence type="ECO:0000313" key="2">
    <source>
        <dbReference type="EMBL" id="CAB4893032.1"/>
    </source>
</evidence>
<proteinExistence type="predicted"/>
<protein>
    <submittedName>
        <fullName evidence="2">Unannotated protein</fullName>
    </submittedName>
</protein>